<evidence type="ECO:0000313" key="2">
    <source>
        <dbReference type="Proteomes" id="UP000738879"/>
    </source>
</evidence>
<accession>A0A943BQ60</accession>
<dbReference type="AlphaFoldDB" id="A0A943BQ60"/>
<dbReference type="EMBL" id="JAGZJA010000011">
    <property type="protein sequence ID" value="MBS5147526.1"/>
    <property type="molecule type" value="Genomic_DNA"/>
</dbReference>
<proteinExistence type="predicted"/>
<name>A0A943BQ60_9ACTN</name>
<evidence type="ECO:0000313" key="1">
    <source>
        <dbReference type="EMBL" id="MBS5147526.1"/>
    </source>
</evidence>
<protein>
    <submittedName>
        <fullName evidence="1">Uncharacterized protein</fullName>
    </submittedName>
</protein>
<gene>
    <name evidence="1" type="ORF">KHY67_07535</name>
</gene>
<comment type="caution">
    <text evidence="1">The sequence shown here is derived from an EMBL/GenBank/DDBJ whole genome shotgun (WGS) entry which is preliminary data.</text>
</comment>
<dbReference type="Proteomes" id="UP000738879">
    <property type="component" value="Unassembled WGS sequence"/>
</dbReference>
<reference evidence="1" key="1">
    <citation type="submission" date="2021-02" db="EMBL/GenBank/DDBJ databases">
        <title>Infant gut strain persistence is associated with maternal origin, phylogeny, and functional potential including surface adhesion and iron acquisition.</title>
        <authorList>
            <person name="Lou Y.C."/>
        </authorList>
    </citation>
    <scope>NUCLEOTIDE SEQUENCE</scope>
    <source>
        <strain evidence="1">L3_128_245G1_dasL3_128_245G1_concoct_49</strain>
    </source>
</reference>
<sequence>MGFRYELQYPDGETELSDDVYETEAEARSYAEDDVLAYATGAEVLEDAGRDYDNGTLEYTIIEE</sequence>
<organism evidence="1 2">
    <name type="scientific">Collinsella intestinalis</name>
    <dbReference type="NCBI Taxonomy" id="147207"/>
    <lineage>
        <taxon>Bacteria</taxon>
        <taxon>Bacillati</taxon>
        <taxon>Actinomycetota</taxon>
        <taxon>Coriobacteriia</taxon>
        <taxon>Coriobacteriales</taxon>
        <taxon>Coriobacteriaceae</taxon>
        <taxon>Collinsella</taxon>
    </lineage>
</organism>